<evidence type="ECO:0000313" key="6">
    <source>
        <dbReference type="Proteomes" id="UP000680670"/>
    </source>
</evidence>
<dbReference type="AlphaFoldDB" id="A0A429XE20"/>
<keyword evidence="2" id="KW-0677">Repeat</keyword>
<dbReference type="PROSITE" id="PS00101">
    <property type="entry name" value="HEXAPEP_TRANSFERASES"/>
    <property type="match status" value="1"/>
</dbReference>
<comment type="caution">
    <text evidence="4">The sequence shown here is derived from an EMBL/GenBank/DDBJ whole genome shotgun (WGS) entry which is preliminary data.</text>
</comment>
<proteinExistence type="predicted"/>
<dbReference type="Gene3D" id="2.160.10.10">
    <property type="entry name" value="Hexapeptide repeat proteins"/>
    <property type="match status" value="1"/>
</dbReference>
<protein>
    <submittedName>
        <fullName evidence="3 4">Acetyltransferase</fullName>
    </submittedName>
</protein>
<dbReference type="EMBL" id="QYTW02000001">
    <property type="protein sequence ID" value="RST61705.1"/>
    <property type="molecule type" value="Genomic_DNA"/>
</dbReference>
<name>A0A429XE20_SIMTE</name>
<dbReference type="InterPro" id="IPR018357">
    <property type="entry name" value="Hexapep_transf_CS"/>
</dbReference>
<evidence type="ECO:0000313" key="5">
    <source>
        <dbReference type="Proteomes" id="UP000287296"/>
    </source>
</evidence>
<dbReference type="EMBL" id="BORJ01000008">
    <property type="protein sequence ID" value="GIN97130.1"/>
    <property type="molecule type" value="Genomic_DNA"/>
</dbReference>
<dbReference type="GO" id="GO:0016740">
    <property type="term" value="F:transferase activity"/>
    <property type="evidence" value="ECO:0007669"/>
    <property type="project" value="UniProtKB-KW"/>
</dbReference>
<keyword evidence="6" id="KW-1185">Reference proteome</keyword>
<evidence type="ECO:0000313" key="3">
    <source>
        <dbReference type="EMBL" id="GIN97130.1"/>
    </source>
</evidence>
<gene>
    <name evidence="4" type="ORF">D5F11_002165</name>
    <name evidence="3" type="ORF">J6TS1_30000</name>
</gene>
<dbReference type="InterPro" id="IPR001451">
    <property type="entry name" value="Hexapep"/>
</dbReference>
<dbReference type="SUPFAM" id="SSF51161">
    <property type="entry name" value="Trimeric LpxA-like enzymes"/>
    <property type="match status" value="1"/>
</dbReference>
<accession>A0A429XE20</accession>
<dbReference type="Pfam" id="PF00132">
    <property type="entry name" value="Hexapep"/>
    <property type="match status" value="1"/>
</dbReference>
<dbReference type="OrthoDB" id="9801697at2"/>
<sequence>MNTKEVQLGNEPFIHDHVMLKNVEFGKYNEVGTYNFFENVIFGDYSYTGQFCFIQNAVIGKFSNIAAMVRIGPTDHPYERPSLHHFTYRKKMFGFSEQDDHDFFEHRVSRKAFIGHDTWIGHGAIIQPDVTIGNGAIIGSGAIVTKDIPPYAIAVGVPAKVIKYRFPPEVIEGLQAIQWWDWPYEKIKEHLDDFHLDIEQFIKKHNGRKE</sequence>
<reference evidence="3 6" key="2">
    <citation type="submission" date="2021-03" db="EMBL/GenBank/DDBJ databases">
        <title>Antimicrobial resistance genes in bacteria isolated from Japanese honey, and their potential for conferring macrolide and lincosamide resistance in the American foulbrood pathogen Paenibacillus larvae.</title>
        <authorList>
            <person name="Okamoto M."/>
            <person name="Kumagai M."/>
            <person name="Kanamori H."/>
            <person name="Takamatsu D."/>
        </authorList>
    </citation>
    <scope>NUCLEOTIDE SEQUENCE [LARGE SCALE GENOMIC DNA]</scope>
    <source>
        <strain evidence="3 6">J6TS1</strain>
    </source>
</reference>
<organism evidence="4 5">
    <name type="scientific">Siminovitchia terrae</name>
    <name type="common">Bacillus terrae</name>
    <dbReference type="NCBI Taxonomy" id="1914933"/>
    <lineage>
        <taxon>Bacteria</taxon>
        <taxon>Bacillati</taxon>
        <taxon>Bacillota</taxon>
        <taxon>Bacilli</taxon>
        <taxon>Bacillales</taxon>
        <taxon>Bacillaceae</taxon>
        <taxon>Siminovitchia</taxon>
    </lineage>
</organism>
<dbReference type="InterPro" id="IPR011004">
    <property type="entry name" value="Trimer_LpxA-like_sf"/>
</dbReference>
<dbReference type="NCBIfam" id="TIGR03308">
    <property type="entry name" value="phn_thr-fam"/>
    <property type="match status" value="1"/>
</dbReference>
<keyword evidence="1 4" id="KW-0808">Transferase</keyword>
<dbReference type="Proteomes" id="UP000287296">
    <property type="component" value="Unassembled WGS sequence"/>
</dbReference>
<reference evidence="4 5" key="1">
    <citation type="submission" date="2018-12" db="EMBL/GenBank/DDBJ databases">
        <authorList>
            <person name="Sun L."/>
            <person name="Chen Z."/>
        </authorList>
    </citation>
    <scope>NUCLEOTIDE SEQUENCE [LARGE SCALE GENOMIC DNA]</scope>
    <source>
        <strain evidence="4 5">LMG 29736</strain>
    </source>
</reference>
<dbReference type="Proteomes" id="UP000680670">
    <property type="component" value="Unassembled WGS sequence"/>
</dbReference>
<evidence type="ECO:0000256" key="2">
    <source>
        <dbReference type="ARBA" id="ARBA00022737"/>
    </source>
</evidence>
<dbReference type="PANTHER" id="PTHR43300:SF11">
    <property type="entry name" value="ACETYLTRANSFERASE RV3034C-RELATED"/>
    <property type="match status" value="1"/>
</dbReference>
<dbReference type="RefSeq" id="WP_120115703.1">
    <property type="nucleotide sequence ID" value="NZ_BORJ01000008.1"/>
</dbReference>
<dbReference type="InterPro" id="IPR050179">
    <property type="entry name" value="Trans_hexapeptide_repeat"/>
</dbReference>
<evidence type="ECO:0000256" key="1">
    <source>
        <dbReference type="ARBA" id="ARBA00022679"/>
    </source>
</evidence>
<dbReference type="CDD" id="cd03349">
    <property type="entry name" value="LbH_XAT"/>
    <property type="match status" value="1"/>
</dbReference>
<evidence type="ECO:0000313" key="4">
    <source>
        <dbReference type="EMBL" id="RST61705.1"/>
    </source>
</evidence>
<dbReference type="PANTHER" id="PTHR43300">
    <property type="entry name" value="ACETYLTRANSFERASE"/>
    <property type="match status" value="1"/>
</dbReference>
<dbReference type="InterPro" id="IPR017694">
    <property type="entry name" value="Phosphonate_tfrase_rpt"/>
</dbReference>